<accession>A0A9P7F0D2</accession>
<dbReference type="Proteomes" id="UP000823399">
    <property type="component" value="Unassembled WGS sequence"/>
</dbReference>
<organism evidence="2 3">
    <name type="scientific">Suillus discolor</name>
    <dbReference type="NCBI Taxonomy" id="1912936"/>
    <lineage>
        <taxon>Eukaryota</taxon>
        <taxon>Fungi</taxon>
        <taxon>Dikarya</taxon>
        <taxon>Basidiomycota</taxon>
        <taxon>Agaricomycotina</taxon>
        <taxon>Agaricomycetes</taxon>
        <taxon>Agaricomycetidae</taxon>
        <taxon>Boletales</taxon>
        <taxon>Suillineae</taxon>
        <taxon>Suillaceae</taxon>
        <taxon>Suillus</taxon>
    </lineage>
</organism>
<keyword evidence="1" id="KW-0732">Signal</keyword>
<evidence type="ECO:0000313" key="3">
    <source>
        <dbReference type="Proteomes" id="UP000823399"/>
    </source>
</evidence>
<feature type="signal peptide" evidence="1">
    <location>
        <begin position="1"/>
        <end position="20"/>
    </location>
</feature>
<sequence length="93" mass="10089">MRTKGATVLPALLQPLTVSSFTSQSPDDEMYAVHPCPADLRTTLEADNSAISNYIPSTSPSPSPSPTLPHTFFPSEVVFSLPPTISEYHSHFE</sequence>
<dbReference type="AlphaFoldDB" id="A0A9P7F0D2"/>
<evidence type="ECO:0000256" key="1">
    <source>
        <dbReference type="SAM" id="SignalP"/>
    </source>
</evidence>
<reference evidence="2" key="1">
    <citation type="journal article" date="2020" name="New Phytol.">
        <title>Comparative genomics reveals dynamic genome evolution in host specialist ectomycorrhizal fungi.</title>
        <authorList>
            <person name="Lofgren L.A."/>
            <person name="Nguyen N.H."/>
            <person name="Vilgalys R."/>
            <person name="Ruytinx J."/>
            <person name="Liao H.L."/>
            <person name="Branco S."/>
            <person name="Kuo A."/>
            <person name="LaButti K."/>
            <person name="Lipzen A."/>
            <person name="Andreopoulos W."/>
            <person name="Pangilinan J."/>
            <person name="Riley R."/>
            <person name="Hundley H."/>
            <person name="Na H."/>
            <person name="Barry K."/>
            <person name="Grigoriev I.V."/>
            <person name="Stajich J.E."/>
            <person name="Kennedy P.G."/>
        </authorList>
    </citation>
    <scope>NUCLEOTIDE SEQUENCE</scope>
    <source>
        <strain evidence="2">FC423</strain>
    </source>
</reference>
<protein>
    <submittedName>
        <fullName evidence="2">Uncharacterized protein</fullName>
    </submittedName>
</protein>
<gene>
    <name evidence="2" type="ORF">F5147DRAFT_777844</name>
</gene>
<feature type="chain" id="PRO_5040405781" evidence="1">
    <location>
        <begin position="21"/>
        <end position="93"/>
    </location>
</feature>
<proteinExistence type="predicted"/>
<comment type="caution">
    <text evidence="2">The sequence shown here is derived from an EMBL/GenBank/DDBJ whole genome shotgun (WGS) entry which is preliminary data.</text>
</comment>
<dbReference type="OrthoDB" id="3216045at2759"/>
<dbReference type="RefSeq" id="XP_041288739.1">
    <property type="nucleotide sequence ID" value="XM_041442038.1"/>
</dbReference>
<name>A0A9P7F0D2_9AGAM</name>
<keyword evidence="3" id="KW-1185">Reference proteome</keyword>
<dbReference type="EMBL" id="JABBWM010000063">
    <property type="protein sequence ID" value="KAG2097981.1"/>
    <property type="molecule type" value="Genomic_DNA"/>
</dbReference>
<dbReference type="GeneID" id="64704297"/>
<evidence type="ECO:0000313" key="2">
    <source>
        <dbReference type="EMBL" id="KAG2097981.1"/>
    </source>
</evidence>